<proteinExistence type="predicted"/>
<name>A0ABT5LFF3_9GAMM</name>
<gene>
    <name evidence="1" type="ORF">PSI23_11130</name>
</gene>
<dbReference type="EMBL" id="JAQRFI010000022">
    <property type="protein sequence ID" value="MDC9589836.1"/>
    <property type="molecule type" value="Genomic_DNA"/>
</dbReference>
<organism evidence="1 2">
    <name type="scientific">Xenorhabdus yunnanensis</name>
    <dbReference type="NCBI Taxonomy" id="3025878"/>
    <lineage>
        <taxon>Bacteria</taxon>
        <taxon>Pseudomonadati</taxon>
        <taxon>Pseudomonadota</taxon>
        <taxon>Gammaproteobacteria</taxon>
        <taxon>Enterobacterales</taxon>
        <taxon>Morganellaceae</taxon>
        <taxon>Xenorhabdus</taxon>
    </lineage>
</organism>
<evidence type="ECO:0000313" key="1">
    <source>
        <dbReference type="EMBL" id="MDC9589836.1"/>
    </source>
</evidence>
<dbReference type="RefSeq" id="WP_273555152.1">
    <property type="nucleotide sequence ID" value="NZ_JAQRFI010000022.1"/>
</dbReference>
<reference evidence="1 2" key="1">
    <citation type="submission" date="2023-02" db="EMBL/GenBank/DDBJ databases">
        <title>Entomopathogenic bacteria.</title>
        <authorList>
            <person name="Machado R.A."/>
        </authorList>
    </citation>
    <scope>NUCLEOTIDE SEQUENCE [LARGE SCALE GENOMIC DNA]</scope>
    <source>
        <strain evidence="1 2">XENO-10</strain>
    </source>
</reference>
<keyword evidence="2" id="KW-1185">Reference proteome</keyword>
<comment type="caution">
    <text evidence="1">The sequence shown here is derived from an EMBL/GenBank/DDBJ whole genome shotgun (WGS) entry which is preliminary data.</text>
</comment>
<sequence length="61" mass="6983">MISNREVPITALKQNKGFQQFIKCLQQALQDAREAYENTDANDFNRGRVAVLKEILNDLDS</sequence>
<accession>A0ABT5LFF3</accession>
<dbReference type="Proteomes" id="UP001217178">
    <property type="component" value="Unassembled WGS sequence"/>
</dbReference>
<protein>
    <submittedName>
        <fullName evidence="1">Uncharacterized protein</fullName>
    </submittedName>
</protein>
<evidence type="ECO:0000313" key="2">
    <source>
        <dbReference type="Proteomes" id="UP001217178"/>
    </source>
</evidence>